<dbReference type="AlphaFoldDB" id="A0A918KQQ2"/>
<evidence type="ECO:0000256" key="2">
    <source>
        <dbReference type="ARBA" id="ARBA00007452"/>
    </source>
</evidence>
<evidence type="ECO:0000313" key="6">
    <source>
        <dbReference type="Proteomes" id="UP000626148"/>
    </source>
</evidence>
<evidence type="ECO:0000313" key="5">
    <source>
        <dbReference type="EMBL" id="GGX69863.1"/>
    </source>
</evidence>
<dbReference type="Pfam" id="PF02565">
    <property type="entry name" value="RecO_C"/>
    <property type="match status" value="1"/>
</dbReference>
<protein>
    <recommendedName>
        <fullName evidence="3">DNA repair protein RecO</fullName>
    </recommendedName>
    <alternativeName>
        <fullName evidence="4">Recombination protein O</fullName>
    </alternativeName>
</protein>
<dbReference type="Proteomes" id="UP000626148">
    <property type="component" value="Unassembled WGS sequence"/>
</dbReference>
<dbReference type="GO" id="GO:0006302">
    <property type="term" value="P:double-strand break repair"/>
    <property type="evidence" value="ECO:0007669"/>
    <property type="project" value="TreeGrafter"/>
</dbReference>
<dbReference type="RefSeq" id="WP_189612409.1">
    <property type="nucleotide sequence ID" value="NZ_BMXR01000013.1"/>
</dbReference>
<evidence type="ECO:0000256" key="3">
    <source>
        <dbReference type="ARBA" id="ARBA00021310"/>
    </source>
</evidence>
<dbReference type="InterPro" id="IPR012340">
    <property type="entry name" value="NA-bd_OB-fold"/>
</dbReference>
<accession>A0A918KQQ2</accession>
<dbReference type="PANTHER" id="PTHR33991">
    <property type="entry name" value="DNA REPAIR PROTEIN RECO"/>
    <property type="match status" value="1"/>
</dbReference>
<sequence>MKPHRAPVLPAFVLHARPFREHHWLLELLTPTEGRFTAIGRDPKPETFRLLKIRHSGRSELKRLDDWRYTEPAQLKEGQALLLGLHLNELIVRLLPRHQSDEPFFGAYASTLLSLTDPARRTAALRFFERRLLESCGFGIDYRQAMDSGDWIQPGQSYRFDPALGFCSLGRDRDIEGASILAMAENDWQATDALKWGERVHRARIEHLLEGRRLVSRDWVF</sequence>
<reference evidence="5" key="2">
    <citation type="submission" date="2020-09" db="EMBL/GenBank/DDBJ databases">
        <authorList>
            <person name="Sun Q."/>
            <person name="Kim S."/>
        </authorList>
    </citation>
    <scope>NUCLEOTIDE SEQUENCE</scope>
    <source>
        <strain evidence="5">KCTC 22169</strain>
    </source>
</reference>
<organism evidence="5 6">
    <name type="scientific">Saccharospirillum salsuginis</name>
    <dbReference type="NCBI Taxonomy" id="418750"/>
    <lineage>
        <taxon>Bacteria</taxon>
        <taxon>Pseudomonadati</taxon>
        <taxon>Pseudomonadota</taxon>
        <taxon>Gammaproteobacteria</taxon>
        <taxon>Oceanospirillales</taxon>
        <taxon>Saccharospirillaceae</taxon>
        <taxon>Saccharospirillum</taxon>
    </lineage>
</organism>
<comment type="similarity">
    <text evidence="2">Belongs to the RecO family.</text>
</comment>
<evidence type="ECO:0000256" key="4">
    <source>
        <dbReference type="ARBA" id="ARBA00033409"/>
    </source>
</evidence>
<dbReference type="Gene3D" id="2.40.50.140">
    <property type="entry name" value="Nucleic acid-binding proteins"/>
    <property type="match status" value="1"/>
</dbReference>
<keyword evidence="6" id="KW-1185">Reference proteome</keyword>
<comment type="function">
    <text evidence="1">Involved in DNA repair and RecF pathway recombination.</text>
</comment>
<proteinExistence type="inferred from homology"/>
<dbReference type="InterPro" id="IPR042242">
    <property type="entry name" value="RecO_C"/>
</dbReference>
<comment type="caution">
    <text evidence="5">The sequence shown here is derived from an EMBL/GenBank/DDBJ whole genome shotgun (WGS) entry which is preliminary data.</text>
</comment>
<dbReference type="EMBL" id="BMXR01000013">
    <property type="protein sequence ID" value="GGX69863.1"/>
    <property type="molecule type" value="Genomic_DNA"/>
</dbReference>
<dbReference type="InterPro" id="IPR003717">
    <property type="entry name" value="RecO"/>
</dbReference>
<reference evidence="5" key="1">
    <citation type="journal article" date="2014" name="Int. J. Syst. Evol. Microbiol.">
        <title>Complete genome sequence of Corynebacterium casei LMG S-19264T (=DSM 44701T), isolated from a smear-ripened cheese.</title>
        <authorList>
            <consortium name="US DOE Joint Genome Institute (JGI-PGF)"/>
            <person name="Walter F."/>
            <person name="Albersmeier A."/>
            <person name="Kalinowski J."/>
            <person name="Ruckert C."/>
        </authorList>
    </citation>
    <scope>NUCLEOTIDE SEQUENCE</scope>
    <source>
        <strain evidence="5">KCTC 22169</strain>
    </source>
</reference>
<dbReference type="PANTHER" id="PTHR33991:SF1">
    <property type="entry name" value="DNA REPAIR PROTEIN RECO"/>
    <property type="match status" value="1"/>
</dbReference>
<gene>
    <name evidence="5" type="primary">recO</name>
    <name evidence="5" type="ORF">GCM10007392_41830</name>
</gene>
<name>A0A918KQQ2_9GAMM</name>
<dbReference type="GO" id="GO:0006310">
    <property type="term" value="P:DNA recombination"/>
    <property type="evidence" value="ECO:0007669"/>
    <property type="project" value="InterPro"/>
</dbReference>
<dbReference type="Gene3D" id="1.20.1440.120">
    <property type="entry name" value="Recombination protein O, C-terminal domain"/>
    <property type="match status" value="1"/>
</dbReference>
<dbReference type="GO" id="GO:0043590">
    <property type="term" value="C:bacterial nucleoid"/>
    <property type="evidence" value="ECO:0007669"/>
    <property type="project" value="TreeGrafter"/>
</dbReference>
<evidence type="ECO:0000256" key="1">
    <source>
        <dbReference type="ARBA" id="ARBA00003065"/>
    </source>
</evidence>